<evidence type="ECO:0000256" key="1">
    <source>
        <dbReference type="ARBA" id="ARBA00004651"/>
    </source>
</evidence>
<dbReference type="InterPro" id="IPR000253">
    <property type="entry name" value="FHA_dom"/>
</dbReference>
<feature type="transmembrane region" description="Helical" evidence="8">
    <location>
        <begin position="212"/>
        <end position="233"/>
    </location>
</feature>
<feature type="region of interest" description="Disordered" evidence="7">
    <location>
        <begin position="307"/>
        <end position="349"/>
    </location>
</feature>
<organism evidence="10 11">
    <name type="scientific">Pseudarthrobacter humi</name>
    <dbReference type="NCBI Taxonomy" id="2952523"/>
    <lineage>
        <taxon>Bacteria</taxon>
        <taxon>Bacillati</taxon>
        <taxon>Actinomycetota</taxon>
        <taxon>Actinomycetes</taxon>
        <taxon>Micrococcales</taxon>
        <taxon>Micrococcaceae</taxon>
        <taxon>Pseudarthrobacter</taxon>
    </lineage>
</organism>
<protein>
    <submittedName>
        <fullName evidence="10">RDD family protein</fullName>
    </submittedName>
</protein>
<dbReference type="EMBL" id="JANCLV010000002">
    <property type="protein sequence ID" value="MCP8998900.1"/>
    <property type="molecule type" value="Genomic_DNA"/>
</dbReference>
<evidence type="ECO:0000256" key="3">
    <source>
        <dbReference type="ARBA" id="ARBA00022553"/>
    </source>
</evidence>
<gene>
    <name evidence="10" type="ORF">NFC73_03990</name>
</gene>
<evidence type="ECO:0000313" key="11">
    <source>
        <dbReference type="Proteomes" id="UP001524318"/>
    </source>
</evidence>
<dbReference type="CDD" id="cd00060">
    <property type="entry name" value="FHA"/>
    <property type="match status" value="1"/>
</dbReference>
<accession>A0ABT1LKD1</accession>
<sequence>MMDEAERCEQCQQLIRRGATFCPACGAPLPNRAARSGRNVDHAQRAMMERAAAHASQNPGTIPVVQTAPGGGTGMAANLELVPATAGKRLGAAVLDWLAPVAVLVVTFAIGFAGITRTQSGGFIIYDTGSLVLFGSIGLGLTLVYLAVLVGMEARSGKTLGNHVMGIRSADKDGYAPGAGGVFLRGLITGAGIILTLLAAVAIVIFKWFDVAVFVLGPLLFVSAVWAVLVVVSNTWDRNGRLRGWHDTAAKTLVFDVNDGRNPVTSGGIQGPYSFAPLDLPPVQPVASPVAGAAKPPLVVNPYTPPPEAAPPSVAPPSSAPFQPHVPYAAPAVPAPGAQFHPDDDLDRTQMRGGAAYAAPVAVLRIKLDDGRDFQLDRNVLLGRNPLGQAGEQQAQLLAVSDPGRSISKTHLHLLTDGAGIWVTDRNSTNGSAVSTPDGRRTPLQPGVPAFVSPGSTVHFGDRSFHLGQA</sequence>
<feature type="compositionally biased region" description="Pro residues" evidence="7">
    <location>
        <begin position="307"/>
        <end position="319"/>
    </location>
</feature>
<name>A0ABT1LKD1_9MICC</name>
<keyword evidence="3" id="KW-0597">Phosphoprotein</keyword>
<evidence type="ECO:0000256" key="5">
    <source>
        <dbReference type="ARBA" id="ARBA00022989"/>
    </source>
</evidence>
<evidence type="ECO:0000256" key="7">
    <source>
        <dbReference type="SAM" id="MobiDB-lite"/>
    </source>
</evidence>
<feature type="domain" description="FHA" evidence="9">
    <location>
        <begin position="380"/>
        <end position="435"/>
    </location>
</feature>
<comment type="caution">
    <text evidence="10">The sequence shown here is derived from an EMBL/GenBank/DDBJ whole genome shotgun (WGS) entry which is preliminary data.</text>
</comment>
<evidence type="ECO:0000256" key="6">
    <source>
        <dbReference type="ARBA" id="ARBA00023136"/>
    </source>
</evidence>
<dbReference type="Proteomes" id="UP001524318">
    <property type="component" value="Unassembled WGS sequence"/>
</dbReference>
<dbReference type="Pfam" id="PF06271">
    <property type="entry name" value="RDD"/>
    <property type="match status" value="1"/>
</dbReference>
<dbReference type="InterPro" id="IPR051791">
    <property type="entry name" value="Pra-immunoreactive"/>
</dbReference>
<dbReference type="Gene3D" id="2.60.200.20">
    <property type="match status" value="1"/>
</dbReference>
<comment type="subcellular location">
    <subcellularLocation>
        <location evidence="1">Cell membrane</location>
        <topology evidence="1">Multi-pass membrane protein</topology>
    </subcellularLocation>
</comment>
<evidence type="ECO:0000256" key="8">
    <source>
        <dbReference type="SAM" id="Phobius"/>
    </source>
</evidence>
<keyword evidence="4 8" id="KW-0812">Transmembrane</keyword>
<feature type="transmembrane region" description="Helical" evidence="8">
    <location>
        <begin position="128"/>
        <end position="150"/>
    </location>
</feature>
<proteinExistence type="predicted"/>
<dbReference type="InterPro" id="IPR008984">
    <property type="entry name" value="SMAD_FHA_dom_sf"/>
</dbReference>
<evidence type="ECO:0000313" key="10">
    <source>
        <dbReference type="EMBL" id="MCP8998900.1"/>
    </source>
</evidence>
<evidence type="ECO:0000259" key="9">
    <source>
        <dbReference type="PROSITE" id="PS50006"/>
    </source>
</evidence>
<dbReference type="RefSeq" id="WP_254747792.1">
    <property type="nucleotide sequence ID" value="NZ_JANCLV010000002.1"/>
</dbReference>
<keyword evidence="11" id="KW-1185">Reference proteome</keyword>
<feature type="transmembrane region" description="Helical" evidence="8">
    <location>
        <begin position="182"/>
        <end position="206"/>
    </location>
</feature>
<dbReference type="SUPFAM" id="SSF49879">
    <property type="entry name" value="SMAD/FHA domain"/>
    <property type="match status" value="1"/>
</dbReference>
<keyword evidence="5 8" id="KW-1133">Transmembrane helix</keyword>
<feature type="compositionally biased region" description="Low complexity" evidence="7">
    <location>
        <begin position="320"/>
        <end position="338"/>
    </location>
</feature>
<dbReference type="PROSITE" id="PS50006">
    <property type="entry name" value="FHA_DOMAIN"/>
    <property type="match status" value="1"/>
</dbReference>
<feature type="transmembrane region" description="Helical" evidence="8">
    <location>
        <begin position="97"/>
        <end position="116"/>
    </location>
</feature>
<keyword evidence="2" id="KW-1003">Cell membrane</keyword>
<evidence type="ECO:0000256" key="2">
    <source>
        <dbReference type="ARBA" id="ARBA00022475"/>
    </source>
</evidence>
<dbReference type="InterPro" id="IPR010432">
    <property type="entry name" value="RDD"/>
</dbReference>
<dbReference type="PANTHER" id="PTHR36115">
    <property type="entry name" value="PROLINE-RICH ANTIGEN HOMOLOG-RELATED"/>
    <property type="match status" value="1"/>
</dbReference>
<keyword evidence="6 8" id="KW-0472">Membrane</keyword>
<reference evidence="10 11" key="1">
    <citation type="submission" date="2022-06" db="EMBL/GenBank/DDBJ databases">
        <title>Pseudarthrobacter sp. strain RMG13 Genome sequencing and assembly.</title>
        <authorList>
            <person name="Kim I."/>
        </authorList>
    </citation>
    <scope>NUCLEOTIDE SEQUENCE [LARGE SCALE GENOMIC DNA]</scope>
    <source>
        <strain evidence="10 11">RMG13</strain>
    </source>
</reference>
<evidence type="ECO:0000256" key="4">
    <source>
        <dbReference type="ARBA" id="ARBA00022692"/>
    </source>
</evidence>